<keyword evidence="3 8" id="KW-0812">Transmembrane</keyword>
<keyword evidence="11" id="KW-1185">Reference proteome</keyword>
<feature type="transmembrane region" description="Helical" evidence="8">
    <location>
        <begin position="350"/>
        <end position="369"/>
    </location>
</feature>
<evidence type="ECO:0000256" key="3">
    <source>
        <dbReference type="ARBA" id="ARBA00022692"/>
    </source>
</evidence>
<keyword evidence="6" id="KW-0675">Receptor</keyword>
<evidence type="ECO:0000256" key="7">
    <source>
        <dbReference type="ARBA" id="ARBA00023180"/>
    </source>
</evidence>
<feature type="signal peptide" evidence="9">
    <location>
        <begin position="1"/>
        <end position="21"/>
    </location>
</feature>
<dbReference type="PANTHER" id="PTHR42643:SF30">
    <property type="entry name" value="IONOTROPIC RECEPTOR 40A-RELATED"/>
    <property type="match status" value="1"/>
</dbReference>
<dbReference type="Pfam" id="PF24061">
    <property type="entry name" value="LBD_receptor"/>
    <property type="match status" value="1"/>
</dbReference>
<evidence type="ECO:0000256" key="8">
    <source>
        <dbReference type="SAM" id="Phobius"/>
    </source>
</evidence>
<evidence type="ECO:0000313" key="11">
    <source>
        <dbReference type="Proteomes" id="UP001652621"/>
    </source>
</evidence>
<evidence type="ECO:0000256" key="1">
    <source>
        <dbReference type="ARBA" id="ARBA00004651"/>
    </source>
</evidence>
<evidence type="ECO:0000256" key="6">
    <source>
        <dbReference type="ARBA" id="ARBA00023170"/>
    </source>
</evidence>
<keyword evidence="9" id="KW-0732">Signal</keyword>
<keyword evidence="7" id="KW-0325">Glycoprotein</keyword>
<dbReference type="InterPro" id="IPR052192">
    <property type="entry name" value="Insect_Ionotropic_Sensory_Rcpt"/>
</dbReference>
<proteinExistence type="predicted"/>
<evidence type="ECO:0000259" key="10">
    <source>
        <dbReference type="Pfam" id="PF24061"/>
    </source>
</evidence>
<protein>
    <submittedName>
        <fullName evidence="12">Uncharacterized protein LOC131802240</fullName>
    </submittedName>
</protein>
<feature type="transmembrane region" description="Helical" evidence="8">
    <location>
        <begin position="599"/>
        <end position="624"/>
    </location>
</feature>
<organism evidence="11 12">
    <name type="scientific">Musca domestica</name>
    <name type="common">House fly</name>
    <dbReference type="NCBI Taxonomy" id="7370"/>
    <lineage>
        <taxon>Eukaryota</taxon>
        <taxon>Metazoa</taxon>
        <taxon>Ecdysozoa</taxon>
        <taxon>Arthropoda</taxon>
        <taxon>Hexapoda</taxon>
        <taxon>Insecta</taxon>
        <taxon>Pterygota</taxon>
        <taxon>Neoptera</taxon>
        <taxon>Endopterygota</taxon>
        <taxon>Diptera</taxon>
        <taxon>Brachycera</taxon>
        <taxon>Muscomorpha</taxon>
        <taxon>Muscoidea</taxon>
        <taxon>Muscidae</taxon>
        <taxon>Musca</taxon>
    </lineage>
</organism>
<dbReference type="GeneID" id="131802240"/>
<keyword evidence="4 8" id="KW-1133">Transmembrane helix</keyword>
<evidence type="ECO:0000256" key="9">
    <source>
        <dbReference type="SAM" id="SignalP"/>
    </source>
</evidence>
<gene>
    <name evidence="12" type="primary">LOC131802240</name>
</gene>
<keyword evidence="2" id="KW-1003">Cell membrane</keyword>
<reference evidence="12" key="1">
    <citation type="submission" date="2025-08" db="UniProtKB">
        <authorList>
            <consortium name="RefSeq"/>
        </authorList>
    </citation>
    <scope>IDENTIFICATION</scope>
    <source>
        <strain evidence="12">Aabys</strain>
        <tissue evidence="12">Whole body</tissue>
    </source>
</reference>
<accession>A0ABM3UX08</accession>
<dbReference type="Gene3D" id="1.10.287.70">
    <property type="match status" value="1"/>
</dbReference>
<feature type="domain" description="Putative ionotropic receptor ligand binding" evidence="10">
    <location>
        <begin position="29"/>
        <end position="219"/>
    </location>
</feature>
<dbReference type="InterPro" id="IPR056198">
    <property type="entry name" value="LBD_receptor"/>
</dbReference>
<keyword evidence="5 8" id="KW-0472">Membrane</keyword>
<feature type="chain" id="PRO_5045389598" evidence="9">
    <location>
        <begin position="22"/>
        <end position="642"/>
    </location>
</feature>
<evidence type="ECO:0000256" key="5">
    <source>
        <dbReference type="ARBA" id="ARBA00023136"/>
    </source>
</evidence>
<sequence>MSTIYYFILISFLVNIRNSIATNCPNLSQNQEIAHNISEALVEIIEKFYISKYRLRSFSLHIKVQSPRNSYFFEDVVDSMWKLLNGRIEMILSNGIPIPVSSNIQYCILLVDSKESLEYLYRNIITHHLYIEGSYFIVLYPWLAPYHYYDELYTASQLCLDAGISHANILVYAGQNTILLFHDLPFTEFHCWANVPVIDNKFSHGQWEHMEFYIPKVNNLYGCPLVCATWEEMPYLEILPESTSTEHFRGLEGRMLDYIANRMNFTVKMRWMTEDEINRTLYDERGILKELFAEGADFVIGGFHYKPTSFDDIYTPTTTYFLSTFYFVISAYTDPYDPFSKLLLPFRSKVWLILIWMLVLGNALVIGVMKTKCHLKYVLFGRHPHSPIYNTFVISLGGGISRDPKIPFSRFLFMVWMLASFVLRTIYQGLMYHFLRHDVHKSPPKTIDALLRENYTIFISEYIYNSVEHVKKLRERAVVLNTTELESFPMVNEPKKYGFEKLAILTTHEYFGYFRWFHRNNQGYYLVPEVLFTQQLSIYMMKDSIFLNRFNMYIKSFINEGLMHRWEKHLLTKNTFRKMSSDEQPKALGIYELYGAWNLWMICLAICFGVFVGEILVHYLGLWVKRRRRRWRKSQMKYQWID</sequence>
<dbReference type="Proteomes" id="UP001652621">
    <property type="component" value="Unplaced"/>
</dbReference>
<dbReference type="RefSeq" id="XP_058978070.1">
    <property type="nucleotide sequence ID" value="XM_059122087.1"/>
</dbReference>
<name>A0ABM3UX08_MUSDO</name>
<evidence type="ECO:0000313" key="12">
    <source>
        <dbReference type="RefSeq" id="XP_058978070.1"/>
    </source>
</evidence>
<dbReference type="SUPFAM" id="SSF53850">
    <property type="entry name" value="Periplasmic binding protein-like II"/>
    <property type="match status" value="1"/>
</dbReference>
<dbReference type="PANTHER" id="PTHR42643">
    <property type="entry name" value="IONOTROPIC RECEPTOR 20A-RELATED"/>
    <property type="match status" value="1"/>
</dbReference>
<feature type="transmembrane region" description="Helical" evidence="8">
    <location>
        <begin position="411"/>
        <end position="435"/>
    </location>
</feature>
<evidence type="ECO:0000256" key="4">
    <source>
        <dbReference type="ARBA" id="ARBA00022989"/>
    </source>
</evidence>
<comment type="subcellular location">
    <subcellularLocation>
        <location evidence="1">Cell membrane</location>
        <topology evidence="1">Multi-pass membrane protein</topology>
    </subcellularLocation>
</comment>
<dbReference type="Gene3D" id="3.40.190.10">
    <property type="entry name" value="Periplasmic binding protein-like II"/>
    <property type="match status" value="1"/>
</dbReference>
<evidence type="ECO:0000256" key="2">
    <source>
        <dbReference type="ARBA" id="ARBA00022475"/>
    </source>
</evidence>